<feature type="region of interest" description="Disordered" evidence="1">
    <location>
        <begin position="259"/>
        <end position="429"/>
    </location>
</feature>
<sequence>MELTSRRRPVRSPAPVLAVDSGGSGVRIAVSPAYGDGTVLTWSSPEPVPVGDRGIDARVMLDRILPAARRLLCRAGAERFAACCVGAAGMVTLGADLRAVLPGALRAELGIRRLALASDSVTAYAGALGQRPGVVVAAGTGLVALGTGLTPGGGWRRADGWGHLLGDCGGGAWIGRAGLEAALRAYDGRAGGSAALLGRLEAVFGPAPDLPGMLYPRPDRAAVLASFAPEVGRCAAVCPVAADILRRAARHIVEAAAAACPPTDGDGRTGSGSAGRVENAERGEADASHGPDIHDGTGAGGPHGPDSLGEAGTSETGGPRGSDRRGDARAVEADGRHRPDRRGGAGTGGADGPHNTDNWGDTGTVEADGLRGPGSRGDAGTAEAGGSRANARGGCGAVEADGPHGPGNRGGAGTAEADTCHGPGSQGERVGEAWRRAPVMALTGGLAGIGPPLLLPLRQELRKQLPAVRQMTAAGSPLDGASRIAAALVTDRLLLPVDGSLLDVVSGAPSAASPGHTFG</sequence>
<evidence type="ECO:0000313" key="4">
    <source>
        <dbReference type="Proteomes" id="UP000327000"/>
    </source>
</evidence>
<reference evidence="3 4" key="1">
    <citation type="journal article" date="2019" name="Microb. Cell Fact.">
        <title>Exploring novel herbicidin analogues by transcriptional regulator overexpression and MS/MS molecular networking.</title>
        <authorList>
            <person name="Shi Y."/>
            <person name="Gu R."/>
            <person name="Li Y."/>
            <person name="Wang X."/>
            <person name="Ren W."/>
            <person name="Li X."/>
            <person name="Wang L."/>
            <person name="Xie Y."/>
            <person name="Hong B."/>
        </authorList>
    </citation>
    <scope>NUCLEOTIDE SEQUENCE [LARGE SCALE GENOMIC DNA]</scope>
    <source>
        <strain evidence="3 4">US-43</strain>
    </source>
</reference>
<keyword evidence="4" id="KW-1185">Reference proteome</keyword>
<dbReference type="PANTHER" id="PTHR43190">
    <property type="entry name" value="N-ACETYL-D-GLUCOSAMINE KINASE"/>
    <property type="match status" value="1"/>
</dbReference>
<feature type="compositionally biased region" description="Basic and acidic residues" evidence="1">
    <location>
        <begin position="278"/>
        <end position="295"/>
    </location>
</feature>
<dbReference type="EMBL" id="VOKX01000026">
    <property type="protein sequence ID" value="KAB7845580.1"/>
    <property type="molecule type" value="Genomic_DNA"/>
</dbReference>
<evidence type="ECO:0000259" key="2">
    <source>
        <dbReference type="Pfam" id="PF01869"/>
    </source>
</evidence>
<dbReference type="InterPro" id="IPR052519">
    <property type="entry name" value="Euk-type_GlcNAc_Kinase"/>
</dbReference>
<protein>
    <recommendedName>
        <fullName evidence="2">ATPase BadF/BadG/BcrA/BcrD type domain-containing protein</fullName>
    </recommendedName>
</protein>
<dbReference type="InterPro" id="IPR002731">
    <property type="entry name" value="ATPase_BadF"/>
</dbReference>
<evidence type="ECO:0000313" key="3">
    <source>
        <dbReference type="EMBL" id="KAB7845580.1"/>
    </source>
</evidence>
<dbReference type="AlphaFoldDB" id="A0A5N5W8J6"/>
<feature type="domain" description="ATPase BadF/BadG/BcrA/BcrD type" evidence="2">
    <location>
        <begin position="77"/>
        <end position="258"/>
    </location>
</feature>
<dbReference type="Proteomes" id="UP000327000">
    <property type="component" value="Unassembled WGS sequence"/>
</dbReference>
<comment type="caution">
    <text evidence="3">The sequence shown here is derived from an EMBL/GenBank/DDBJ whole genome shotgun (WGS) entry which is preliminary data.</text>
</comment>
<evidence type="ECO:0000256" key="1">
    <source>
        <dbReference type="SAM" id="MobiDB-lite"/>
    </source>
</evidence>
<dbReference type="InterPro" id="IPR043129">
    <property type="entry name" value="ATPase_NBD"/>
</dbReference>
<feature type="compositionally biased region" description="Basic and acidic residues" evidence="1">
    <location>
        <begin position="321"/>
        <end position="343"/>
    </location>
</feature>
<feature type="compositionally biased region" description="Gly residues" evidence="1">
    <location>
        <begin position="404"/>
        <end position="413"/>
    </location>
</feature>
<dbReference type="SUPFAM" id="SSF53067">
    <property type="entry name" value="Actin-like ATPase domain"/>
    <property type="match status" value="1"/>
</dbReference>
<accession>A0A5N5W8J6</accession>
<dbReference type="Gene3D" id="3.30.420.40">
    <property type="match status" value="2"/>
</dbReference>
<name>A0A5N5W8J6_STRMB</name>
<organism evidence="3 4">
    <name type="scientific">Streptomyces mobaraensis</name>
    <name type="common">Streptoverticillium mobaraense</name>
    <dbReference type="NCBI Taxonomy" id="35621"/>
    <lineage>
        <taxon>Bacteria</taxon>
        <taxon>Bacillati</taxon>
        <taxon>Actinomycetota</taxon>
        <taxon>Actinomycetes</taxon>
        <taxon>Kitasatosporales</taxon>
        <taxon>Streptomycetaceae</taxon>
        <taxon>Streptomyces</taxon>
    </lineage>
</organism>
<gene>
    <name evidence="3" type="ORF">FRZ00_13985</name>
</gene>
<dbReference type="PANTHER" id="PTHR43190:SF3">
    <property type="entry name" value="N-ACETYL-D-GLUCOSAMINE KINASE"/>
    <property type="match status" value="1"/>
</dbReference>
<dbReference type="Pfam" id="PF01869">
    <property type="entry name" value="BcrAD_BadFG"/>
    <property type="match status" value="1"/>
</dbReference>
<proteinExistence type="predicted"/>
<dbReference type="OrthoDB" id="8701357at2"/>